<dbReference type="PRINTS" id="PR00508">
    <property type="entry name" value="S21N4MTFRASE"/>
</dbReference>
<dbReference type="InterPro" id="IPR002941">
    <property type="entry name" value="DNA_methylase_N4/N6"/>
</dbReference>
<dbReference type="InterPro" id="IPR029063">
    <property type="entry name" value="SAM-dependent_MTases_sf"/>
</dbReference>
<organism evidence="7 8">
    <name type="scientific">Actinacidiphila rubida</name>
    <dbReference type="NCBI Taxonomy" id="310780"/>
    <lineage>
        <taxon>Bacteria</taxon>
        <taxon>Bacillati</taxon>
        <taxon>Actinomycetota</taxon>
        <taxon>Actinomycetes</taxon>
        <taxon>Kitasatosporales</taxon>
        <taxon>Streptomycetaceae</taxon>
        <taxon>Actinacidiphila</taxon>
    </lineage>
</organism>
<feature type="compositionally biased region" description="Polar residues" evidence="5">
    <location>
        <begin position="37"/>
        <end position="48"/>
    </location>
</feature>
<evidence type="ECO:0000259" key="6">
    <source>
        <dbReference type="Pfam" id="PF01555"/>
    </source>
</evidence>
<dbReference type="SUPFAM" id="SSF53335">
    <property type="entry name" value="S-adenosyl-L-methionine-dependent methyltransferases"/>
    <property type="match status" value="1"/>
</dbReference>
<keyword evidence="3 7" id="KW-0808">Transferase</keyword>
<feature type="domain" description="DNA methylase N-4/N-6" evidence="6">
    <location>
        <begin position="25"/>
        <end position="234"/>
    </location>
</feature>
<dbReference type="GO" id="GO:0003677">
    <property type="term" value="F:DNA binding"/>
    <property type="evidence" value="ECO:0007669"/>
    <property type="project" value="InterPro"/>
</dbReference>
<dbReference type="EC" id="2.1.1.-" evidence="4"/>
<name>A0A1H8TGN5_9ACTN</name>
<evidence type="ECO:0000256" key="4">
    <source>
        <dbReference type="RuleBase" id="RU362026"/>
    </source>
</evidence>
<dbReference type="Gene3D" id="3.40.50.150">
    <property type="entry name" value="Vaccinia Virus protein VP39"/>
    <property type="match status" value="1"/>
</dbReference>
<evidence type="ECO:0000313" key="8">
    <source>
        <dbReference type="Proteomes" id="UP000181951"/>
    </source>
</evidence>
<evidence type="ECO:0000256" key="5">
    <source>
        <dbReference type="SAM" id="MobiDB-lite"/>
    </source>
</evidence>
<accession>A0A1H8TGN5</accession>
<dbReference type="STRING" id="310780.SAMN05216267_105232"/>
<dbReference type="GO" id="GO:0009007">
    <property type="term" value="F:site-specific DNA-methyltransferase (adenine-specific) activity"/>
    <property type="evidence" value="ECO:0007669"/>
    <property type="project" value="TreeGrafter"/>
</dbReference>
<comment type="similarity">
    <text evidence="1 4">Belongs to the N(4)/N(6)-methyltransferase family.</text>
</comment>
<reference evidence="7 8" key="1">
    <citation type="submission" date="2016-10" db="EMBL/GenBank/DDBJ databases">
        <authorList>
            <person name="de Groot N.N."/>
        </authorList>
    </citation>
    <scope>NUCLEOTIDE SEQUENCE [LARGE SCALE GENOMIC DNA]</scope>
    <source>
        <strain evidence="7 8">CGMCC 4.2026</strain>
    </source>
</reference>
<dbReference type="Proteomes" id="UP000181951">
    <property type="component" value="Unassembled WGS sequence"/>
</dbReference>
<dbReference type="GO" id="GO:0008170">
    <property type="term" value="F:N-methyltransferase activity"/>
    <property type="evidence" value="ECO:0007669"/>
    <property type="project" value="InterPro"/>
</dbReference>
<dbReference type="PROSITE" id="PS00092">
    <property type="entry name" value="N6_MTASE"/>
    <property type="match status" value="1"/>
</dbReference>
<dbReference type="EMBL" id="FODD01000052">
    <property type="protein sequence ID" value="SEO89668.1"/>
    <property type="molecule type" value="Genomic_DNA"/>
</dbReference>
<evidence type="ECO:0000256" key="1">
    <source>
        <dbReference type="ARBA" id="ARBA00006594"/>
    </source>
</evidence>
<evidence type="ECO:0000256" key="3">
    <source>
        <dbReference type="ARBA" id="ARBA00022679"/>
    </source>
</evidence>
<keyword evidence="2 7" id="KW-0489">Methyltransferase</keyword>
<keyword evidence="8" id="KW-1185">Reference proteome</keyword>
<dbReference type="GO" id="GO:0032259">
    <property type="term" value="P:methylation"/>
    <property type="evidence" value="ECO:0007669"/>
    <property type="project" value="UniProtKB-KW"/>
</dbReference>
<evidence type="ECO:0000256" key="2">
    <source>
        <dbReference type="ARBA" id="ARBA00022603"/>
    </source>
</evidence>
<dbReference type="AlphaFoldDB" id="A0A1H8TGN5"/>
<feature type="region of interest" description="Disordered" evidence="5">
    <location>
        <begin position="28"/>
        <end position="66"/>
    </location>
</feature>
<dbReference type="PANTHER" id="PTHR13370">
    <property type="entry name" value="RNA METHYLASE-RELATED"/>
    <property type="match status" value="1"/>
</dbReference>
<dbReference type="PANTHER" id="PTHR13370:SF3">
    <property type="entry name" value="TRNA (GUANINE(10)-N2)-METHYLTRANSFERASE HOMOLOG"/>
    <property type="match status" value="1"/>
</dbReference>
<protein>
    <recommendedName>
        <fullName evidence="4">Methyltransferase</fullName>
        <ecNumber evidence="4">2.1.1.-</ecNumber>
    </recommendedName>
</protein>
<gene>
    <name evidence="7" type="ORF">SAMN05216267_105232</name>
</gene>
<proteinExistence type="inferred from homology"/>
<sequence>MSSATWTMFDGDALDVLRQLPNDSVDAVITDPPYNSGGASSTSRTNQTARKKYVSSDAQHDLPDFTGDQRDQRGYLAWMTLILGQCLRVTRTGGPLLVFCDFRQLPVTSDALQAAGWVWRGVVPWHKPIARPQLGGFRRSCEYALWATNGPVDAARNPVSLPGLYTASQPRGSHRVHITQKPLELMRELVKVCVPEGTVLDPFAGSGSTGVAALAEGRSFQGVELSPAYRRVAESRLSQAALGTIV</sequence>
<dbReference type="InterPro" id="IPR002052">
    <property type="entry name" value="DNA_methylase_N6_adenine_CS"/>
</dbReference>
<evidence type="ECO:0000313" key="7">
    <source>
        <dbReference type="EMBL" id="SEO89668.1"/>
    </source>
</evidence>
<dbReference type="FunFam" id="3.40.50.150:FF:000166">
    <property type="entry name" value="Methyltransferase"/>
    <property type="match status" value="1"/>
</dbReference>
<dbReference type="Pfam" id="PF01555">
    <property type="entry name" value="N6_N4_Mtase"/>
    <property type="match status" value="1"/>
</dbReference>
<dbReference type="InterPro" id="IPR001091">
    <property type="entry name" value="RM_Methyltransferase"/>
</dbReference>
<dbReference type="GO" id="GO:0005737">
    <property type="term" value="C:cytoplasm"/>
    <property type="evidence" value="ECO:0007669"/>
    <property type="project" value="TreeGrafter"/>
</dbReference>